<dbReference type="InterPro" id="IPR020904">
    <property type="entry name" value="Sc_DH/Rdtase_CS"/>
</dbReference>
<dbReference type="PRINTS" id="PR00080">
    <property type="entry name" value="SDRFAMILY"/>
</dbReference>
<gene>
    <name evidence="1" type="ORF">HJC23_009522</name>
</gene>
<protein>
    <submittedName>
        <fullName evidence="1">Uncharacterized protein</fullName>
    </submittedName>
</protein>
<sequence>MLSNTKCLVTGASSGIGLAICQVLTKHGASVVGTGRNSAALSQLKSEGHIVDFVVADISSSSLIDNNPPCKYTVDVATRILGGLTAVVNAAGVLQAGAADAVTVDNYDYNMNTNARASFEIMTHAIRYLKEAAASVTSSEKEADAKSSNIVSPSIVNISSVNGKQSFPGCISYCMSKAAVDMMTRCASVDLAKYGIRVNSVNPGMVVTNLQKRGGISDTQYEAFLQRSIEVTHPLASYLGRCGTPEEVGELVAFLISDKAQFITGECIAMDGGRQNLGAR</sequence>
<dbReference type="FunFam" id="3.40.50.720:FF:000084">
    <property type="entry name" value="Short-chain dehydrogenase reductase"/>
    <property type="match status" value="1"/>
</dbReference>
<comment type="caution">
    <text evidence="1">The sequence shown here is derived from an EMBL/GenBank/DDBJ whole genome shotgun (WGS) entry which is preliminary data.</text>
</comment>
<evidence type="ECO:0000313" key="2">
    <source>
        <dbReference type="Proteomes" id="UP001516023"/>
    </source>
</evidence>
<dbReference type="Gene3D" id="3.40.50.720">
    <property type="entry name" value="NAD(P)-binding Rossmann-like Domain"/>
    <property type="match status" value="1"/>
</dbReference>
<dbReference type="Proteomes" id="UP001516023">
    <property type="component" value="Unassembled WGS sequence"/>
</dbReference>
<name>A0ABD3Q5Y2_9STRA</name>
<dbReference type="InterPro" id="IPR036291">
    <property type="entry name" value="NAD(P)-bd_dom_sf"/>
</dbReference>
<dbReference type="InterPro" id="IPR002347">
    <property type="entry name" value="SDR_fam"/>
</dbReference>
<dbReference type="EMBL" id="JABMIG020000072">
    <property type="protein sequence ID" value="KAL3795349.1"/>
    <property type="molecule type" value="Genomic_DNA"/>
</dbReference>
<dbReference type="SUPFAM" id="SSF51735">
    <property type="entry name" value="NAD(P)-binding Rossmann-fold domains"/>
    <property type="match status" value="1"/>
</dbReference>
<organism evidence="1 2">
    <name type="scientific">Cyclotella cryptica</name>
    <dbReference type="NCBI Taxonomy" id="29204"/>
    <lineage>
        <taxon>Eukaryota</taxon>
        <taxon>Sar</taxon>
        <taxon>Stramenopiles</taxon>
        <taxon>Ochrophyta</taxon>
        <taxon>Bacillariophyta</taxon>
        <taxon>Coscinodiscophyceae</taxon>
        <taxon>Thalassiosirophycidae</taxon>
        <taxon>Stephanodiscales</taxon>
        <taxon>Stephanodiscaceae</taxon>
        <taxon>Cyclotella</taxon>
    </lineage>
</organism>
<proteinExistence type="predicted"/>
<dbReference type="PANTHER" id="PTHR43975">
    <property type="entry name" value="ZGC:101858"/>
    <property type="match status" value="1"/>
</dbReference>
<dbReference type="PANTHER" id="PTHR43975:SF2">
    <property type="entry name" value="EG:BACR7A4.14 PROTEIN-RELATED"/>
    <property type="match status" value="1"/>
</dbReference>
<dbReference type="Pfam" id="PF13561">
    <property type="entry name" value="adh_short_C2"/>
    <property type="match status" value="1"/>
</dbReference>
<dbReference type="AlphaFoldDB" id="A0ABD3Q5Y2"/>
<keyword evidence="2" id="KW-1185">Reference proteome</keyword>
<accession>A0ABD3Q5Y2</accession>
<reference evidence="1 2" key="1">
    <citation type="journal article" date="2020" name="G3 (Bethesda)">
        <title>Improved Reference Genome for Cyclotella cryptica CCMP332, a Model for Cell Wall Morphogenesis, Salinity Adaptation, and Lipid Production in Diatoms (Bacillariophyta).</title>
        <authorList>
            <person name="Roberts W.R."/>
            <person name="Downey K.M."/>
            <person name="Ruck E.C."/>
            <person name="Traller J.C."/>
            <person name="Alverson A.J."/>
        </authorList>
    </citation>
    <scope>NUCLEOTIDE SEQUENCE [LARGE SCALE GENOMIC DNA]</scope>
    <source>
        <strain evidence="1 2">CCMP332</strain>
    </source>
</reference>
<dbReference type="PRINTS" id="PR00081">
    <property type="entry name" value="GDHRDH"/>
</dbReference>
<evidence type="ECO:0000313" key="1">
    <source>
        <dbReference type="EMBL" id="KAL3795349.1"/>
    </source>
</evidence>
<dbReference type="PROSITE" id="PS00061">
    <property type="entry name" value="ADH_SHORT"/>
    <property type="match status" value="1"/>
</dbReference>